<evidence type="ECO:0000313" key="5">
    <source>
        <dbReference type="EMBL" id="VVJ22656.1"/>
    </source>
</evidence>
<gene>
    <name evidence="5" type="ORF">AA23TX_07573</name>
</gene>
<dbReference type="GO" id="GO:0005737">
    <property type="term" value="C:cytoplasm"/>
    <property type="evidence" value="ECO:0007669"/>
    <property type="project" value="UniProtKB-ARBA"/>
</dbReference>
<dbReference type="Pfam" id="PF05719">
    <property type="entry name" value="GPP34"/>
    <property type="match status" value="1"/>
</dbReference>
<dbReference type="AlphaFoldDB" id="A0A6I8LYX3"/>
<evidence type="ECO:0008006" key="7">
    <source>
        <dbReference type="Google" id="ProtNLM"/>
    </source>
</evidence>
<keyword evidence="6" id="KW-1185">Reference proteome</keyword>
<evidence type="ECO:0000256" key="4">
    <source>
        <dbReference type="ARBA" id="ARBA00023136"/>
    </source>
</evidence>
<dbReference type="InterPro" id="IPR038261">
    <property type="entry name" value="GPP34-like_sf"/>
</dbReference>
<dbReference type="InterPro" id="IPR008628">
    <property type="entry name" value="GPP34-like"/>
</dbReference>
<keyword evidence="2" id="KW-0333">Golgi apparatus</keyword>
<evidence type="ECO:0000256" key="2">
    <source>
        <dbReference type="ARBA" id="ARBA00023034"/>
    </source>
</evidence>
<dbReference type="GO" id="GO:0012505">
    <property type="term" value="C:endomembrane system"/>
    <property type="evidence" value="ECO:0007669"/>
    <property type="project" value="UniProtKB-ARBA"/>
</dbReference>
<evidence type="ECO:0000313" key="6">
    <source>
        <dbReference type="Proteomes" id="UP000399805"/>
    </source>
</evidence>
<dbReference type="Gene3D" id="1.10.3630.10">
    <property type="entry name" value="yeast vps74-n-term truncation variant domain like"/>
    <property type="match status" value="1"/>
</dbReference>
<keyword evidence="3" id="KW-0446">Lipid-binding</keyword>
<evidence type="ECO:0000256" key="3">
    <source>
        <dbReference type="ARBA" id="ARBA00023121"/>
    </source>
</evidence>
<organism evidence="5 6">
    <name type="scientific">Amycolatopsis camponoti</name>
    <dbReference type="NCBI Taxonomy" id="2606593"/>
    <lineage>
        <taxon>Bacteria</taxon>
        <taxon>Bacillati</taxon>
        <taxon>Actinomycetota</taxon>
        <taxon>Actinomycetes</taxon>
        <taxon>Pseudonocardiales</taxon>
        <taxon>Pseudonocardiaceae</taxon>
        <taxon>Amycolatopsis</taxon>
    </lineage>
</organism>
<proteinExistence type="predicted"/>
<keyword evidence="4" id="KW-0472">Membrane</keyword>
<name>A0A6I8LYX3_9PSEU</name>
<accession>A0A6I8LYX3</accession>
<dbReference type="EMBL" id="CABVGP010000003">
    <property type="protein sequence ID" value="VVJ22656.1"/>
    <property type="molecule type" value="Genomic_DNA"/>
</dbReference>
<dbReference type="GO" id="GO:0070273">
    <property type="term" value="F:phosphatidylinositol-4-phosphate binding"/>
    <property type="evidence" value="ECO:0007669"/>
    <property type="project" value="InterPro"/>
</dbReference>
<reference evidence="5 6" key="1">
    <citation type="submission" date="2019-09" db="EMBL/GenBank/DDBJ databases">
        <authorList>
            <person name="Leyn A S."/>
        </authorList>
    </citation>
    <scope>NUCLEOTIDE SEQUENCE [LARGE SCALE GENOMIC DNA]</scope>
    <source>
        <strain evidence="5">AA231_1</strain>
    </source>
</reference>
<dbReference type="Proteomes" id="UP000399805">
    <property type="component" value="Unassembled WGS sequence"/>
</dbReference>
<sequence length="220" mass="24433">MKALRFTVSRYHGSDRLASVLLTAPWCRDSNRPLVHDDDRIACVVGCMLLLELYFDGNIGVDAGGRIRPVGTTSDDDPALKDLLTAIRGALPPRPALSWLHYLTQQHRAITMVWQRLVDAGVAAPAEKRRWRSRPRRVMTELLATAWAPHYLSRNVTVDDAIPQPAIALWHGLKALRLDARALEMDLAIGQRLDATPLPAELQPLFSALNTTLARLATPL</sequence>
<comment type="subcellular location">
    <subcellularLocation>
        <location evidence="1">Golgi apparatus membrane</location>
        <topology evidence="1">Peripheral membrane protein</topology>
        <orientation evidence="1">Cytoplasmic side</orientation>
    </subcellularLocation>
</comment>
<dbReference type="RefSeq" id="WP_196425743.1">
    <property type="nucleotide sequence ID" value="NZ_CABVGP010000003.1"/>
</dbReference>
<evidence type="ECO:0000256" key="1">
    <source>
        <dbReference type="ARBA" id="ARBA00004255"/>
    </source>
</evidence>
<protein>
    <recommendedName>
        <fullName evidence="7">GPP34 family phosphoprotein</fullName>
    </recommendedName>
</protein>